<evidence type="ECO:0000256" key="2">
    <source>
        <dbReference type="HAMAP-Rule" id="MF_01411"/>
    </source>
</evidence>
<evidence type="ECO:0000259" key="4">
    <source>
        <dbReference type="Pfam" id="PF04453"/>
    </source>
</evidence>
<dbReference type="GO" id="GO:0043165">
    <property type="term" value="P:Gram-negative-bacterium-type cell outer membrane assembly"/>
    <property type="evidence" value="ECO:0007669"/>
    <property type="project" value="UniProtKB-UniRule"/>
</dbReference>
<dbReference type="GO" id="GO:0015920">
    <property type="term" value="P:lipopolysaccharide transport"/>
    <property type="evidence" value="ECO:0007669"/>
    <property type="project" value="InterPro"/>
</dbReference>
<evidence type="ECO:0000313" key="5">
    <source>
        <dbReference type="EMBL" id="BAO45554.1"/>
    </source>
</evidence>
<feature type="domain" description="LptD C-terminal" evidence="4">
    <location>
        <begin position="514"/>
        <end position="863"/>
    </location>
</feature>
<dbReference type="PANTHER" id="PTHR30189">
    <property type="entry name" value="LPS-ASSEMBLY PROTEIN"/>
    <property type="match status" value="1"/>
</dbReference>
<proteinExistence type="inferred from homology"/>
<keyword evidence="1 2" id="KW-0998">Cell outer membrane</keyword>
<keyword evidence="2" id="KW-0732">Signal</keyword>
<feature type="region of interest" description="Disordered" evidence="3">
    <location>
        <begin position="53"/>
        <end position="221"/>
    </location>
</feature>
<comment type="subunit">
    <text evidence="2">Component of the lipopolysaccharide transport and assembly complex. Interacts with LptE and LptA.</text>
</comment>
<dbReference type="OrthoDB" id="9760225at2"/>
<feature type="compositionally biased region" description="Pro residues" evidence="3">
    <location>
        <begin position="122"/>
        <end position="131"/>
    </location>
</feature>
<dbReference type="AlphaFoldDB" id="A0A7U6GL72"/>
<dbReference type="InterPro" id="IPR007543">
    <property type="entry name" value="LptD_C"/>
</dbReference>
<evidence type="ECO:0000256" key="1">
    <source>
        <dbReference type="ARBA" id="ARBA00023237"/>
    </source>
</evidence>
<keyword evidence="6" id="KW-1185">Reference proteome</keyword>
<dbReference type="GO" id="GO:0009279">
    <property type="term" value="C:cell outer membrane"/>
    <property type="evidence" value="ECO:0007669"/>
    <property type="project" value="UniProtKB-SubCell"/>
</dbReference>
<accession>A0A7U6GL72</accession>
<dbReference type="HAMAP" id="MF_01411">
    <property type="entry name" value="LPS_assembly_LptD"/>
    <property type="match status" value="1"/>
</dbReference>
<evidence type="ECO:0000256" key="3">
    <source>
        <dbReference type="SAM" id="MobiDB-lite"/>
    </source>
</evidence>
<dbReference type="InterPro" id="IPR050218">
    <property type="entry name" value="LptD"/>
</dbReference>
<comment type="similarity">
    <text evidence="2">Belongs to the LptD family.</text>
</comment>
<comment type="subcellular location">
    <subcellularLocation>
        <location evidence="2">Cell outer membrane</location>
    </subcellularLocation>
</comment>
<reference evidence="5 6" key="1">
    <citation type="journal article" date="2014" name="PLoS ONE">
        <title>Physiological and genomic features of a novel sulfur-oxidizing gammaproteobacterium belonging to a previously uncultivated symbiotic lineage isolated from a hydrothermal vent.</title>
        <authorList>
            <person name="Nunoura T."/>
            <person name="Takaki Y."/>
            <person name="Kazama H."/>
            <person name="Kakuta J."/>
            <person name="Shimamura S."/>
            <person name="Makita H."/>
            <person name="Hirai M."/>
            <person name="Miyazaki M."/>
            <person name="Takai K."/>
        </authorList>
    </citation>
    <scope>NUCLEOTIDE SEQUENCE [LARGE SCALE GENOMIC DNA]</scope>
    <source>
        <strain evidence="5 6">Hiromi1</strain>
    </source>
</reference>
<protein>
    <recommendedName>
        <fullName evidence="2">LPS-assembly protein LptD</fullName>
    </recommendedName>
</protein>
<dbReference type="Proteomes" id="UP000031631">
    <property type="component" value="Chromosome"/>
</dbReference>
<evidence type="ECO:0000313" key="6">
    <source>
        <dbReference type="Proteomes" id="UP000031631"/>
    </source>
</evidence>
<sequence length="942" mass="104925">MRFYPRPRGNWNQPPQVKISINKLLPSLILGTILLGGAITQAAAREYRWECQPATDGSSWNCGPAGSLPPMPATPPVIKPEAHEAVPGPSTAPLPTPQKPEAEKIPASPVIQPPESAANAPVEPPAPPQTPTTPASTTAEKSVVDHQEPPVAAPEPEQEPEVSEQKEQTPSPTAKDATDIEESTPAIPVQPEEEPVTREPPEPTTPTADTADEPEPQQPTVSETRDLALLLDQGIPWQQCRLTPSRPHPASQDDGRIIVEADSATALPGEDKAHFQGSVVIQQNGNSLMSDDLQFDNRHKIVRSDERLLVQMRDLRVLGSQAWFNLQKLQGSMAEVSYRIPSRKARGEASLLEIKDRQHSHYENISYTTCPPGNNGFLLTANSMDIDQEKQIGTFRGAKLKFLGVPVFYAPKLTLPLNENRKSGLLVPSAGYSSHNGLDLTIPYYFNLAPNYDATFVPRLLSKRGLILGGEFRFLTQNNKGEFYGEVLPDDRESDEYGTRGALHARSHSNLNYLTQGLSADVDVNWVSDDNYLDDMGRSLAVTSTRHLLSRAALNWRLPQWDALAEVRDYNTLDKTIAPKDRPYSLLPRLAVNWTHFQGAAGLDYSVGVEMTSFYRDDSVTGSRFDLAPKVSMPLHRDWGFLEPALTGRYTSYELDDALPGQDNKPDRGTWSASLDSGLFFDRDTNWLGHNLTQTLEPRAYYLYTPYVNQDDLPLFDTGLLDFSFNNLFRDNRFNGPDRVGDANQLTLALTSRLLSQADGRELLNASIGQIYYFQDRRVTLYQGDPLDDSSSSIIAQLSSGMFEHWMLRAGLEYDPNADSKVRQGLAMATYRGDNGQRLHASWRLREGVLEQTDLAAVWPVSNKLSLIGRWYYSVEESHSLETVAGLEYGDCCWHLRAVWRRYLDHNGEAYNDTALLQLELNGLGKLGNNIDNFLDRTIYGY</sequence>
<comment type="function">
    <text evidence="2">Together with LptE, is involved in the assembly of lipopolysaccharide (LPS) at the surface of the outer membrane.</text>
</comment>
<organism evidence="5 6">
    <name type="scientific">Thiolapillus brandeum</name>
    <dbReference type="NCBI Taxonomy" id="1076588"/>
    <lineage>
        <taxon>Bacteria</taxon>
        <taxon>Pseudomonadati</taxon>
        <taxon>Pseudomonadota</taxon>
        <taxon>Gammaproteobacteria</taxon>
        <taxon>Chromatiales</taxon>
        <taxon>Sedimenticolaceae</taxon>
        <taxon>Thiolapillus</taxon>
    </lineage>
</organism>
<name>A0A7U6GL72_9GAMM</name>
<gene>
    <name evidence="2" type="primary">lptD</name>
    <name evidence="5" type="ORF">TBH_C2648</name>
</gene>
<dbReference type="KEGG" id="tbn:TBH_C2648"/>
<dbReference type="EMBL" id="AP012273">
    <property type="protein sequence ID" value="BAO45554.1"/>
    <property type="molecule type" value="Genomic_DNA"/>
</dbReference>
<keyword evidence="2" id="KW-0472">Membrane</keyword>
<dbReference type="Pfam" id="PF04453">
    <property type="entry name" value="LptD"/>
    <property type="match status" value="1"/>
</dbReference>
<feature type="compositionally biased region" description="Pro residues" evidence="3">
    <location>
        <begin position="67"/>
        <end position="78"/>
    </location>
</feature>
<dbReference type="PANTHER" id="PTHR30189:SF1">
    <property type="entry name" value="LPS-ASSEMBLY PROTEIN LPTD"/>
    <property type="match status" value="1"/>
</dbReference>
<dbReference type="GO" id="GO:1990351">
    <property type="term" value="C:transporter complex"/>
    <property type="evidence" value="ECO:0007669"/>
    <property type="project" value="TreeGrafter"/>
</dbReference>
<dbReference type="InterPro" id="IPR020889">
    <property type="entry name" value="LipoPS_assembly_LptD"/>
</dbReference>
<comment type="caution">
    <text evidence="2">Lacks conserved residue(s) required for the propagation of feature annotation.</text>
</comment>